<dbReference type="Pfam" id="PF01979">
    <property type="entry name" value="Amidohydro_1"/>
    <property type="match status" value="1"/>
</dbReference>
<dbReference type="OrthoDB" id="9807210at2"/>
<keyword evidence="4" id="KW-1185">Reference proteome</keyword>
<gene>
    <name evidence="3" type="ORF">SAMN06296036_117121</name>
</gene>
<dbReference type="PANTHER" id="PTHR43794:SF11">
    <property type="entry name" value="AMIDOHYDROLASE-RELATED DOMAIN-CONTAINING PROTEIN"/>
    <property type="match status" value="1"/>
</dbReference>
<dbReference type="GO" id="GO:0016810">
    <property type="term" value="F:hydrolase activity, acting on carbon-nitrogen (but not peptide) bonds"/>
    <property type="evidence" value="ECO:0007669"/>
    <property type="project" value="InterPro"/>
</dbReference>
<dbReference type="AlphaFoldDB" id="A0A1Y6CBF9"/>
<dbReference type="Proteomes" id="UP000192907">
    <property type="component" value="Unassembled WGS sequence"/>
</dbReference>
<accession>A0A1Y6CBF9</accession>
<evidence type="ECO:0000313" key="4">
    <source>
        <dbReference type="Proteomes" id="UP000192907"/>
    </source>
</evidence>
<evidence type="ECO:0000259" key="2">
    <source>
        <dbReference type="Pfam" id="PF01979"/>
    </source>
</evidence>
<keyword evidence="1" id="KW-0378">Hydrolase</keyword>
<dbReference type="PANTHER" id="PTHR43794">
    <property type="entry name" value="AMINOHYDROLASE SSNA-RELATED"/>
    <property type="match status" value="1"/>
</dbReference>
<evidence type="ECO:0000313" key="3">
    <source>
        <dbReference type="EMBL" id="SMF55467.1"/>
    </source>
</evidence>
<proteinExistence type="predicted"/>
<dbReference type="STRING" id="1513793.SAMN06296036_117121"/>
<dbReference type="Gene3D" id="2.30.40.10">
    <property type="entry name" value="Urease, subunit C, domain 1"/>
    <property type="match status" value="1"/>
</dbReference>
<dbReference type="Gene3D" id="3.20.20.140">
    <property type="entry name" value="Metal-dependent hydrolases"/>
    <property type="match status" value="1"/>
</dbReference>
<dbReference type="RefSeq" id="WP_132321988.1">
    <property type="nucleotide sequence ID" value="NZ_FWZT01000017.1"/>
</dbReference>
<sequence length="452" mass="49339">MKQLSPIGPEGAIFHDLLIIPGHSEKPLLDGAIYIKGSDIIDVGTLAEVESRNPSSPKVSMKGYLACPGLVNAHTHASMSFFRDLGHDRVLPTTPGNSMIEDFFFPSEKELTADLIEPLAYSYLVDGLKSGVTFFGDAYFFARGTCQAIDRLGVRGAVAEHHADLGGPLPAGRELWKKTKAWIEDWDFPTITPVVYAHAADTVSREFMNELNDFAVQNQLPFHMHLSQTSGERDRVLTRERMSPVAFAKECGVLRPKTLLVHLLSADEQDIKLLADSGATAGLCPVSEILYEHAPLGRQFVEAGIPIALGTDCAASNDGSDILNEAKVFGLMLRMQGLDHSKSSPHFLLDTITKNGAEALGSPWVGAIKPNKKADIVFMKTGLGVEPQSDPMVNFFYTMGAKQVRHVMVDGQWVLVDGELAKVSEADLRDQFIQALKEIKSRTNLPMTVPTA</sequence>
<dbReference type="InterPro" id="IPR050287">
    <property type="entry name" value="MTA/SAH_deaminase"/>
</dbReference>
<dbReference type="InterPro" id="IPR032466">
    <property type="entry name" value="Metal_Hydrolase"/>
</dbReference>
<feature type="domain" description="Amidohydrolase-related" evidence="2">
    <location>
        <begin position="66"/>
        <end position="414"/>
    </location>
</feature>
<reference evidence="4" key="1">
    <citation type="submission" date="2017-04" db="EMBL/GenBank/DDBJ databases">
        <authorList>
            <person name="Varghese N."/>
            <person name="Submissions S."/>
        </authorList>
    </citation>
    <scope>NUCLEOTIDE SEQUENCE [LARGE SCALE GENOMIC DNA]</scope>
    <source>
        <strain evidence="4">RKEM611</strain>
    </source>
</reference>
<dbReference type="SUPFAM" id="SSF51338">
    <property type="entry name" value="Composite domain of metallo-dependent hydrolases"/>
    <property type="match status" value="1"/>
</dbReference>
<dbReference type="SUPFAM" id="SSF51556">
    <property type="entry name" value="Metallo-dependent hydrolases"/>
    <property type="match status" value="1"/>
</dbReference>
<dbReference type="EMBL" id="FWZT01000017">
    <property type="protein sequence ID" value="SMF55467.1"/>
    <property type="molecule type" value="Genomic_DNA"/>
</dbReference>
<name>A0A1Y6CBF9_9BACT</name>
<protein>
    <submittedName>
        <fullName evidence="3">5-methylthioadenosine/S-adenosylhomocysteine deaminase</fullName>
    </submittedName>
</protein>
<dbReference type="InterPro" id="IPR006680">
    <property type="entry name" value="Amidohydro-rel"/>
</dbReference>
<dbReference type="InterPro" id="IPR011059">
    <property type="entry name" value="Metal-dep_hydrolase_composite"/>
</dbReference>
<evidence type="ECO:0000256" key="1">
    <source>
        <dbReference type="ARBA" id="ARBA00022801"/>
    </source>
</evidence>
<organism evidence="3 4">
    <name type="scientific">Pseudobacteriovorax antillogorgiicola</name>
    <dbReference type="NCBI Taxonomy" id="1513793"/>
    <lineage>
        <taxon>Bacteria</taxon>
        <taxon>Pseudomonadati</taxon>
        <taxon>Bdellovibrionota</taxon>
        <taxon>Oligoflexia</taxon>
        <taxon>Oligoflexales</taxon>
        <taxon>Pseudobacteriovoracaceae</taxon>
        <taxon>Pseudobacteriovorax</taxon>
    </lineage>
</organism>